<dbReference type="InterPro" id="IPR011989">
    <property type="entry name" value="ARM-like"/>
</dbReference>
<dbReference type="SMART" id="SM00567">
    <property type="entry name" value="EZ_HEAT"/>
    <property type="match status" value="10"/>
</dbReference>
<evidence type="ECO:0000313" key="2">
    <source>
        <dbReference type="Proteomes" id="UP000095200"/>
    </source>
</evidence>
<dbReference type="SUPFAM" id="SSF48371">
    <property type="entry name" value="ARM repeat"/>
    <property type="match status" value="2"/>
</dbReference>
<dbReference type="InterPro" id="IPR004155">
    <property type="entry name" value="PBS_lyase_HEAT"/>
</dbReference>
<dbReference type="Gene3D" id="1.25.10.10">
    <property type="entry name" value="Leucine-rich Repeat Variant"/>
    <property type="match status" value="4"/>
</dbReference>
<gene>
    <name evidence="1" type="ORF">DPF_2534</name>
</gene>
<comment type="caution">
    <text evidence="1">The sequence shown here is derived from an EMBL/GenBank/DDBJ whole genome shotgun (WGS) entry which is preliminary data.</text>
</comment>
<evidence type="ECO:0008006" key="3">
    <source>
        <dbReference type="Google" id="ProtNLM"/>
    </source>
</evidence>
<dbReference type="Pfam" id="PF13646">
    <property type="entry name" value="HEAT_2"/>
    <property type="match status" value="3"/>
</dbReference>
<dbReference type="Proteomes" id="UP000095200">
    <property type="component" value="Unassembled WGS sequence"/>
</dbReference>
<dbReference type="InterPro" id="IPR016024">
    <property type="entry name" value="ARM-type_fold"/>
</dbReference>
<name>A0A194AKN4_9BACT</name>
<accession>A0A194AKN4</accession>
<keyword evidence="2" id="KW-1185">Reference proteome</keyword>
<proteinExistence type="predicted"/>
<dbReference type="OrthoDB" id="3661251at2"/>
<dbReference type="GO" id="GO:0016491">
    <property type="term" value="F:oxidoreductase activity"/>
    <property type="evidence" value="ECO:0007669"/>
    <property type="project" value="TreeGrafter"/>
</dbReference>
<organism evidence="1 2">
    <name type="scientific">Desulfoplanes formicivorans</name>
    <dbReference type="NCBI Taxonomy" id="1592317"/>
    <lineage>
        <taxon>Bacteria</taxon>
        <taxon>Pseudomonadati</taxon>
        <taxon>Thermodesulfobacteriota</taxon>
        <taxon>Desulfovibrionia</taxon>
        <taxon>Desulfovibrionales</taxon>
        <taxon>Desulfoplanaceae</taxon>
        <taxon>Desulfoplanes</taxon>
    </lineage>
</organism>
<dbReference type="EMBL" id="BDFE01000020">
    <property type="protein sequence ID" value="GAU09800.1"/>
    <property type="molecule type" value="Genomic_DNA"/>
</dbReference>
<dbReference type="RefSeq" id="WP_069860032.1">
    <property type="nucleotide sequence ID" value="NZ_BDFE01000020.1"/>
</dbReference>
<dbReference type="PANTHER" id="PTHR12697:SF38">
    <property type="entry name" value="PBS LYASE HEAT DOMAIN PROTEIN REPEAT-CONTAINING PROTEIN"/>
    <property type="match status" value="1"/>
</dbReference>
<dbReference type="STRING" id="1592317.DPF_2534"/>
<reference evidence="2" key="1">
    <citation type="submission" date="2016-06" db="EMBL/GenBank/DDBJ databases">
        <title>Draft genome sequence of Desulfoplanes formicivorans strain Pf12B.</title>
        <authorList>
            <person name="Watanabe M."/>
            <person name="Kojima H."/>
            <person name="Fukui M."/>
        </authorList>
    </citation>
    <scope>NUCLEOTIDE SEQUENCE [LARGE SCALE GENOMIC DNA]</scope>
    <source>
        <strain evidence="2">Pf12B</strain>
    </source>
</reference>
<protein>
    <recommendedName>
        <fullName evidence="3">PBS lyase</fullName>
    </recommendedName>
</protein>
<dbReference type="PANTHER" id="PTHR12697">
    <property type="entry name" value="PBS LYASE HEAT-LIKE PROTEIN"/>
    <property type="match status" value="1"/>
</dbReference>
<dbReference type="Pfam" id="PF03130">
    <property type="entry name" value="HEAT_PBS"/>
    <property type="match status" value="1"/>
</dbReference>
<dbReference type="AlphaFoldDB" id="A0A194AKN4"/>
<sequence>MDHEQILTLLQSDEPESQREGAFMAGEAMVRESIPYLTAMLTSPNLGVQDAADMSLRKIGGREVVDALVPLLRSENVPARNLAMDILRQIGSHHVEPIIALLDDPDPDIRIFASDILGSTNNYMAVPPLCNALLHDDEVNVRYQAAVSLGELGKPEATDALNKALGADDWVNFAVIEALMKIGDDDSITALMGALDHSSELVASIIIDALGKLGRIRAVPVLVKYLDKSTEALRNKTLRAIVNIMGSKALSLLSDEERESFAGYLLAAADDEDKEIQDAVIMGLSALGGDDASQKMFALATNIDPEIEAERYSNAVNGLVSMGLTAAVCEGSRSDDERVSQVALDVLIRLGTPESAKVCMDVFWDKGRDIQRFIAKGISSTACNEGKAFFLRVLNDSTDGDLLKSALKFLGIRMRFRDTTEAIIPFLQHRFADVRKMALDACVAIGGKKVEDIFVTMLHSEDASQRMMGIYGLGKLNAVEHVGEFEKALSDKAVDVRKMAMEVLIALCAGDGKLLARIAAQMLHDPSVEVRRSLVNLLGSTQCPGAMVFLIEALDDEDSWVQIRAVESLGSLRKEEAIPSLVDLLKRDNALVSIKVVKTLGQIGGKRAFQELLKVLGTENRDIQEAAEQALDRIQSDSGEVF</sequence>
<evidence type="ECO:0000313" key="1">
    <source>
        <dbReference type="EMBL" id="GAU09800.1"/>
    </source>
</evidence>